<keyword evidence="13" id="KW-1185">Reference proteome</keyword>
<dbReference type="AlphaFoldDB" id="A0AAW1CLH1"/>
<dbReference type="GO" id="GO:0046872">
    <property type="term" value="F:metal ion binding"/>
    <property type="evidence" value="ECO:0007669"/>
    <property type="project" value="UniProtKB-KW"/>
</dbReference>
<evidence type="ECO:0000256" key="1">
    <source>
        <dbReference type="ARBA" id="ARBA00004123"/>
    </source>
</evidence>
<feature type="domain" description="LIM zinc-binding" evidence="11">
    <location>
        <begin position="2"/>
        <end position="64"/>
    </location>
</feature>
<reference evidence="12 13" key="1">
    <citation type="submission" date="2022-12" db="EMBL/GenBank/DDBJ databases">
        <title>Chromosome-level genome assembly of true bugs.</title>
        <authorList>
            <person name="Ma L."/>
            <person name="Li H."/>
        </authorList>
    </citation>
    <scope>NUCLEOTIDE SEQUENCE [LARGE SCALE GENOMIC DNA]</scope>
    <source>
        <strain evidence="12">Lab_2022b</strain>
    </source>
</reference>
<dbReference type="EMBL" id="JAPXFL010000011">
    <property type="protein sequence ID" value="KAK9499256.1"/>
    <property type="molecule type" value="Genomic_DNA"/>
</dbReference>
<keyword evidence="5 9" id="KW-0440">LIM domain</keyword>
<dbReference type="SUPFAM" id="SSF57716">
    <property type="entry name" value="Glucocorticoid receptor-like (DNA-binding domain)"/>
    <property type="match status" value="1"/>
</dbReference>
<comment type="subcellular location">
    <subcellularLocation>
        <location evidence="1">Nucleus</location>
    </subcellularLocation>
</comment>
<organism evidence="12 13">
    <name type="scientific">Rhynocoris fuscipes</name>
    <dbReference type="NCBI Taxonomy" id="488301"/>
    <lineage>
        <taxon>Eukaryota</taxon>
        <taxon>Metazoa</taxon>
        <taxon>Ecdysozoa</taxon>
        <taxon>Arthropoda</taxon>
        <taxon>Hexapoda</taxon>
        <taxon>Insecta</taxon>
        <taxon>Pterygota</taxon>
        <taxon>Neoptera</taxon>
        <taxon>Paraneoptera</taxon>
        <taxon>Hemiptera</taxon>
        <taxon>Heteroptera</taxon>
        <taxon>Panheteroptera</taxon>
        <taxon>Cimicomorpha</taxon>
        <taxon>Reduviidae</taxon>
        <taxon>Harpactorinae</taxon>
        <taxon>Harpactorini</taxon>
        <taxon>Rhynocoris</taxon>
    </lineage>
</organism>
<evidence type="ECO:0000313" key="13">
    <source>
        <dbReference type="Proteomes" id="UP001461498"/>
    </source>
</evidence>
<dbReference type="Gene3D" id="2.10.110.10">
    <property type="entry name" value="Cysteine Rich Protein"/>
    <property type="match status" value="1"/>
</dbReference>
<dbReference type="InterPro" id="IPR050453">
    <property type="entry name" value="LIM_Homeobox_TF"/>
</dbReference>
<evidence type="ECO:0000256" key="6">
    <source>
        <dbReference type="ARBA" id="ARBA00023125"/>
    </source>
</evidence>
<evidence type="ECO:0000313" key="12">
    <source>
        <dbReference type="EMBL" id="KAK9499256.1"/>
    </source>
</evidence>
<evidence type="ECO:0000256" key="8">
    <source>
        <dbReference type="ARBA" id="ARBA00023242"/>
    </source>
</evidence>
<dbReference type="Proteomes" id="UP001461498">
    <property type="component" value="Unassembled WGS sequence"/>
</dbReference>
<dbReference type="GO" id="GO:0030182">
    <property type="term" value="P:neuron differentiation"/>
    <property type="evidence" value="ECO:0007669"/>
    <property type="project" value="TreeGrafter"/>
</dbReference>
<keyword evidence="7" id="KW-0371">Homeobox</keyword>
<feature type="compositionally biased region" description="Pro residues" evidence="10">
    <location>
        <begin position="91"/>
        <end position="105"/>
    </location>
</feature>
<dbReference type="GO" id="GO:0005634">
    <property type="term" value="C:nucleus"/>
    <property type="evidence" value="ECO:0007669"/>
    <property type="project" value="UniProtKB-SubCell"/>
</dbReference>
<dbReference type="FunFam" id="2.10.110.10:FF:000136">
    <property type="entry name" value="LIM domain family"/>
    <property type="match status" value="1"/>
</dbReference>
<dbReference type="Pfam" id="PF00412">
    <property type="entry name" value="LIM"/>
    <property type="match status" value="1"/>
</dbReference>
<dbReference type="PROSITE" id="PS50023">
    <property type="entry name" value="LIM_DOMAIN_2"/>
    <property type="match status" value="1"/>
</dbReference>
<keyword evidence="6" id="KW-0238">DNA-binding</keyword>
<feature type="region of interest" description="Disordered" evidence="10">
    <location>
        <begin position="65"/>
        <end position="148"/>
    </location>
</feature>
<dbReference type="PANTHER" id="PTHR24208:SF168">
    <property type="entry name" value="PROTEIN APTEROUS"/>
    <property type="match status" value="1"/>
</dbReference>
<sequence>MKRCGRCQAAILSSELVMRARELVFHVHCFTCAVCSSLLTKGDTFGMRDGAVFCRLHYSELPPLSPYHGAQQNDPSGPHFPHGPEFHPRLGPHPTPPLALPPPQSVNPDTVKMANTFFNGAPPAPRQKGRPRKRKPKDLEGMTANLGQ</sequence>
<protein>
    <recommendedName>
        <fullName evidence="11">LIM zinc-binding domain-containing protein</fullName>
    </recommendedName>
</protein>
<dbReference type="GO" id="GO:0000977">
    <property type="term" value="F:RNA polymerase II transcription regulatory region sequence-specific DNA binding"/>
    <property type="evidence" value="ECO:0007669"/>
    <property type="project" value="TreeGrafter"/>
</dbReference>
<evidence type="ECO:0000256" key="2">
    <source>
        <dbReference type="ARBA" id="ARBA00022723"/>
    </source>
</evidence>
<keyword evidence="2 9" id="KW-0479">Metal-binding</keyword>
<keyword evidence="4 9" id="KW-0862">Zinc</keyword>
<comment type="caution">
    <text evidence="12">The sequence shown here is derived from an EMBL/GenBank/DDBJ whole genome shotgun (WGS) entry which is preliminary data.</text>
</comment>
<evidence type="ECO:0000256" key="5">
    <source>
        <dbReference type="ARBA" id="ARBA00023038"/>
    </source>
</evidence>
<evidence type="ECO:0000259" key="11">
    <source>
        <dbReference type="PROSITE" id="PS50023"/>
    </source>
</evidence>
<evidence type="ECO:0000256" key="10">
    <source>
        <dbReference type="SAM" id="MobiDB-lite"/>
    </source>
</evidence>
<feature type="compositionally biased region" description="Basic residues" evidence="10">
    <location>
        <begin position="127"/>
        <end position="136"/>
    </location>
</feature>
<dbReference type="CDD" id="cd09377">
    <property type="entry name" value="LIM2_Lhx2_Lhx9"/>
    <property type="match status" value="1"/>
</dbReference>
<name>A0AAW1CLH1_9HEMI</name>
<evidence type="ECO:0000256" key="7">
    <source>
        <dbReference type="ARBA" id="ARBA00023155"/>
    </source>
</evidence>
<dbReference type="GO" id="GO:0000981">
    <property type="term" value="F:DNA-binding transcription factor activity, RNA polymerase II-specific"/>
    <property type="evidence" value="ECO:0007669"/>
    <property type="project" value="TreeGrafter"/>
</dbReference>
<accession>A0AAW1CLH1</accession>
<evidence type="ECO:0000256" key="4">
    <source>
        <dbReference type="ARBA" id="ARBA00022833"/>
    </source>
</evidence>
<keyword evidence="8" id="KW-0539">Nucleus</keyword>
<dbReference type="PANTHER" id="PTHR24208">
    <property type="entry name" value="LIM/HOMEOBOX PROTEIN LHX"/>
    <property type="match status" value="1"/>
</dbReference>
<proteinExistence type="predicted"/>
<dbReference type="PROSITE" id="PS00478">
    <property type="entry name" value="LIM_DOMAIN_1"/>
    <property type="match status" value="1"/>
</dbReference>
<dbReference type="InterPro" id="IPR001781">
    <property type="entry name" value="Znf_LIM"/>
</dbReference>
<evidence type="ECO:0000256" key="9">
    <source>
        <dbReference type="PROSITE-ProRule" id="PRU00125"/>
    </source>
</evidence>
<evidence type="ECO:0000256" key="3">
    <source>
        <dbReference type="ARBA" id="ARBA00022737"/>
    </source>
</evidence>
<gene>
    <name evidence="12" type="ORF">O3M35_002325</name>
</gene>
<keyword evidence="3" id="KW-0677">Repeat</keyword>
<dbReference type="SMART" id="SM00132">
    <property type="entry name" value="LIM"/>
    <property type="match status" value="1"/>
</dbReference>